<keyword evidence="2" id="KW-1185">Reference proteome</keyword>
<sequence>MQIFKWLLKVVEPQRERLASISTNKKKNCTDQSEIVPRNYFKSNQSQKTVDFKIISSCKNFDSYTEASFYSTLNLKSIHTMKIKRENIARGLGISFNKGVDSAAAHVRNTKVLPVSDSAIALSSGQYCKNYEKRAQKAQADKTKASSKVKEILRWVAAAKTEMRGKCTSCKVLHFRNKTTLKAIPDDELNNESPKISFRWDVENCSNMSSSVCSALSVSSSTRNTDQTSKPGSWITTDSEYVVLEL</sequence>
<reference evidence="1" key="2">
    <citation type="submission" date="2023-05" db="EMBL/GenBank/DDBJ databases">
        <authorList>
            <person name="Schelkunov M.I."/>
        </authorList>
    </citation>
    <scope>NUCLEOTIDE SEQUENCE</scope>
    <source>
        <strain evidence="1">Hsosn_3</strain>
        <tissue evidence="1">Leaf</tissue>
    </source>
</reference>
<evidence type="ECO:0000313" key="1">
    <source>
        <dbReference type="EMBL" id="KAK1398012.1"/>
    </source>
</evidence>
<gene>
    <name evidence="1" type="ORF">POM88_007875</name>
</gene>
<proteinExistence type="predicted"/>
<dbReference type="AlphaFoldDB" id="A0AAD8N6P4"/>
<reference evidence="1" key="1">
    <citation type="submission" date="2023-02" db="EMBL/GenBank/DDBJ databases">
        <title>Genome of toxic invasive species Heracleum sosnowskyi carries increased number of genes despite the absence of recent whole-genome duplications.</title>
        <authorList>
            <person name="Schelkunov M."/>
            <person name="Shtratnikova V."/>
            <person name="Makarenko M."/>
            <person name="Klepikova A."/>
            <person name="Omelchenko D."/>
            <person name="Novikova G."/>
            <person name="Obukhova E."/>
            <person name="Bogdanov V."/>
            <person name="Penin A."/>
            <person name="Logacheva M."/>
        </authorList>
    </citation>
    <scope>NUCLEOTIDE SEQUENCE</scope>
    <source>
        <strain evidence="1">Hsosn_3</strain>
        <tissue evidence="1">Leaf</tissue>
    </source>
</reference>
<dbReference type="EMBL" id="JAUIZM010000002">
    <property type="protein sequence ID" value="KAK1398012.1"/>
    <property type="molecule type" value="Genomic_DNA"/>
</dbReference>
<evidence type="ECO:0000313" key="2">
    <source>
        <dbReference type="Proteomes" id="UP001237642"/>
    </source>
</evidence>
<dbReference type="GO" id="GO:0003746">
    <property type="term" value="F:translation elongation factor activity"/>
    <property type="evidence" value="ECO:0007669"/>
    <property type="project" value="UniProtKB-KW"/>
</dbReference>
<dbReference type="Proteomes" id="UP001237642">
    <property type="component" value="Unassembled WGS sequence"/>
</dbReference>
<protein>
    <submittedName>
        <fullName evidence="1">Elongation factor G like</fullName>
    </submittedName>
</protein>
<accession>A0AAD8N6P4</accession>
<dbReference type="PANTHER" id="PTHR36038:SF3">
    <property type="entry name" value="OVATE FAMILY PROTEIN"/>
    <property type="match status" value="1"/>
</dbReference>
<organism evidence="1 2">
    <name type="scientific">Heracleum sosnowskyi</name>
    <dbReference type="NCBI Taxonomy" id="360622"/>
    <lineage>
        <taxon>Eukaryota</taxon>
        <taxon>Viridiplantae</taxon>
        <taxon>Streptophyta</taxon>
        <taxon>Embryophyta</taxon>
        <taxon>Tracheophyta</taxon>
        <taxon>Spermatophyta</taxon>
        <taxon>Magnoliopsida</taxon>
        <taxon>eudicotyledons</taxon>
        <taxon>Gunneridae</taxon>
        <taxon>Pentapetalae</taxon>
        <taxon>asterids</taxon>
        <taxon>campanulids</taxon>
        <taxon>Apiales</taxon>
        <taxon>Apiaceae</taxon>
        <taxon>Apioideae</taxon>
        <taxon>apioid superclade</taxon>
        <taxon>Tordylieae</taxon>
        <taxon>Tordyliinae</taxon>
        <taxon>Heracleum</taxon>
    </lineage>
</organism>
<comment type="caution">
    <text evidence="1">The sequence shown here is derived from an EMBL/GenBank/DDBJ whole genome shotgun (WGS) entry which is preliminary data.</text>
</comment>
<keyword evidence="1" id="KW-0648">Protein biosynthesis</keyword>
<dbReference type="PANTHER" id="PTHR36038">
    <property type="entry name" value="OS06G0102750 PROTEIN"/>
    <property type="match status" value="1"/>
</dbReference>
<keyword evidence="1" id="KW-0251">Elongation factor</keyword>
<name>A0AAD8N6P4_9APIA</name>